<protein>
    <recommendedName>
        <fullName evidence="3">ParB-like nuclease domain-containing protein</fullName>
    </recommendedName>
</protein>
<reference evidence="1 2" key="1">
    <citation type="submission" date="2020-08" db="EMBL/GenBank/DDBJ databases">
        <title>Functional genomics of gut bacteria from endangered species of beetles.</title>
        <authorList>
            <person name="Carlos-Shanley C."/>
        </authorList>
    </citation>
    <scope>NUCLEOTIDE SEQUENCE [LARGE SCALE GENOMIC DNA]</scope>
    <source>
        <strain evidence="1 2">S00070</strain>
    </source>
</reference>
<dbReference type="AlphaFoldDB" id="A0A841EGS7"/>
<sequence length="302" mass="34085">MAKKYMGSLGTATIIKDQSLLNHEAIKQQIYIVDELRDLIPPLQEEEYSQLEKNILAEGCREALMVWETTKNIIDNTTSDNATVYVLVDGHNRYGICQKHQINFKIHLISFDSLKDAKEYMIDNQLGRRNLIPEQASYLRGIRYNTEKLEKGKYSREEHKGQNVPYAPEVKKEATSLKLAKQYNVSEKTIKRDAEFAEGIDLLAPSLKKDILSGKVKAKKSSIQQLAKLDNVNQKSIASLEEVSNLLGEQGQVDSPSNSDDIDELTIIKKKIQGIVDKLSINPNPTLCDELIKASEALKKLL</sequence>
<gene>
    <name evidence="1" type="ORF">HNP25_001224</name>
</gene>
<dbReference type="RefSeq" id="WP_184131829.1">
    <property type="nucleotide sequence ID" value="NZ_JACHKT010000006.1"/>
</dbReference>
<keyword evidence="2" id="KW-1185">Reference proteome</keyword>
<evidence type="ECO:0000313" key="2">
    <source>
        <dbReference type="Proteomes" id="UP000524404"/>
    </source>
</evidence>
<comment type="caution">
    <text evidence="1">The sequence shown here is derived from an EMBL/GenBank/DDBJ whole genome shotgun (WGS) entry which is preliminary data.</text>
</comment>
<evidence type="ECO:0008006" key="3">
    <source>
        <dbReference type="Google" id="ProtNLM"/>
    </source>
</evidence>
<dbReference type="EMBL" id="JACHKT010000006">
    <property type="protein sequence ID" value="MBB6002572.1"/>
    <property type="molecule type" value="Genomic_DNA"/>
</dbReference>
<evidence type="ECO:0000313" key="1">
    <source>
        <dbReference type="EMBL" id="MBB6002572.1"/>
    </source>
</evidence>
<name>A0A841EGS7_9BACT</name>
<accession>A0A841EGS7</accession>
<organism evidence="1 2">
    <name type="scientific">Arcicella rosea</name>
    <dbReference type="NCBI Taxonomy" id="502909"/>
    <lineage>
        <taxon>Bacteria</taxon>
        <taxon>Pseudomonadati</taxon>
        <taxon>Bacteroidota</taxon>
        <taxon>Cytophagia</taxon>
        <taxon>Cytophagales</taxon>
        <taxon>Flectobacillaceae</taxon>
        <taxon>Arcicella</taxon>
    </lineage>
</organism>
<proteinExistence type="predicted"/>
<dbReference type="Proteomes" id="UP000524404">
    <property type="component" value="Unassembled WGS sequence"/>
</dbReference>